<gene>
    <name evidence="1" type="ORF">GKD59_23015</name>
</gene>
<dbReference type="AlphaFoldDB" id="A0A7K0GNF8"/>
<sequence>MTEYRSSNYASPYNKTVTAKERFTDNPLKSASELASRGGDLITVTWENGTLDPLVPGMPVKFFYGKAGKIETRQGTLINAERFSTIPLSGIIEPKHQSMVKLTLWLKR</sequence>
<reference evidence="1 2" key="1">
    <citation type="journal article" date="2019" name="Nat. Med.">
        <title>A library of human gut bacterial isolates paired with longitudinal multiomics data enables mechanistic microbiome research.</title>
        <authorList>
            <person name="Poyet M."/>
            <person name="Groussin M."/>
            <person name="Gibbons S.M."/>
            <person name="Avila-Pacheco J."/>
            <person name="Jiang X."/>
            <person name="Kearney S.M."/>
            <person name="Perrotta A.R."/>
            <person name="Berdy B."/>
            <person name="Zhao S."/>
            <person name="Lieberman T.D."/>
            <person name="Swanson P.K."/>
            <person name="Smith M."/>
            <person name="Roesemann S."/>
            <person name="Alexander J.E."/>
            <person name="Rich S.A."/>
            <person name="Livny J."/>
            <person name="Vlamakis H."/>
            <person name="Clish C."/>
            <person name="Bullock K."/>
            <person name="Deik A."/>
            <person name="Scott J."/>
            <person name="Pierce K.A."/>
            <person name="Xavier R.J."/>
            <person name="Alm E.J."/>
        </authorList>
    </citation>
    <scope>NUCLEOTIDE SEQUENCE [LARGE SCALE GENOMIC DNA]</scope>
    <source>
        <strain evidence="1 2">BIOML-A41</strain>
    </source>
</reference>
<dbReference type="EMBL" id="WKLT01000094">
    <property type="protein sequence ID" value="MRY60699.1"/>
    <property type="molecule type" value="Genomic_DNA"/>
</dbReference>
<organism evidence="1 2">
    <name type="scientific">Parabacteroides distasonis</name>
    <dbReference type="NCBI Taxonomy" id="823"/>
    <lineage>
        <taxon>Bacteria</taxon>
        <taxon>Pseudomonadati</taxon>
        <taxon>Bacteroidota</taxon>
        <taxon>Bacteroidia</taxon>
        <taxon>Bacteroidales</taxon>
        <taxon>Tannerellaceae</taxon>
        <taxon>Parabacteroides</taxon>
    </lineage>
</organism>
<protein>
    <submittedName>
        <fullName evidence="1">Uncharacterized protein</fullName>
    </submittedName>
</protein>
<accession>A0A7K0GNF8</accession>
<comment type="caution">
    <text evidence="1">The sequence shown here is derived from an EMBL/GenBank/DDBJ whole genome shotgun (WGS) entry which is preliminary data.</text>
</comment>
<evidence type="ECO:0000313" key="1">
    <source>
        <dbReference type="EMBL" id="MRY60699.1"/>
    </source>
</evidence>
<proteinExistence type="predicted"/>
<evidence type="ECO:0000313" key="2">
    <source>
        <dbReference type="Proteomes" id="UP000463337"/>
    </source>
</evidence>
<name>A0A7K0GNF8_PARDI</name>
<dbReference type="Proteomes" id="UP000463337">
    <property type="component" value="Unassembled WGS sequence"/>
</dbReference>